<dbReference type="Proteomes" id="UP001195965">
    <property type="component" value="Chromosome"/>
</dbReference>
<sequence>MSHTRKLSIHRVVPPFYKAEQILFMGLMDMKKRLLLTILVLLGIHPGAGMADVHHNLTFVAGAHYLCQSANQAREQDINPDYLVPGCQLYPASMTAKNTSSKPGKNPKILLHSRFKSESGTPQNSRR</sequence>
<name>A0ACD5HDY9_9PROT</name>
<organism evidence="1 2">
    <name type="scientific">Acidithiobacillus montserratensis</name>
    <dbReference type="NCBI Taxonomy" id="2729135"/>
    <lineage>
        <taxon>Bacteria</taxon>
        <taxon>Pseudomonadati</taxon>
        <taxon>Pseudomonadota</taxon>
        <taxon>Acidithiobacillia</taxon>
        <taxon>Acidithiobacillales</taxon>
        <taxon>Acidithiobacillaceae</taxon>
        <taxon>Acidithiobacillus</taxon>
    </lineage>
</organism>
<evidence type="ECO:0000313" key="2">
    <source>
        <dbReference type="Proteomes" id="UP001195965"/>
    </source>
</evidence>
<keyword evidence="2" id="KW-1185">Reference proteome</keyword>
<gene>
    <name evidence="1" type="ORF">HHS34_011640</name>
</gene>
<accession>A0ACD5HDY9</accession>
<proteinExistence type="predicted"/>
<dbReference type="EMBL" id="CP127526">
    <property type="protein sequence ID" value="XRI73090.1"/>
    <property type="molecule type" value="Genomic_DNA"/>
</dbReference>
<reference evidence="1 2" key="1">
    <citation type="journal article" date="2021" name="ISME J.">
        <title>Genomic evolution of the class Acidithiobacillia: deep-branching Proteobacteria living in extreme acidic conditions.</title>
        <authorList>
            <person name="Moya-Beltran A."/>
            <person name="Beard S."/>
            <person name="Rojas-Villalobos C."/>
            <person name="Issotta F."/>
            <person name="Gallardo Y."/>
            <person name="Ulloa R."/>
            <person name="Giaveno A."/>
            <person name="Degli Esposti M."/>
            <person name="Johnson D.B."/>
            <person name="Quatrini R."/>
        </authorList>
    </citation>
    <scope>NUCLEOTIDE SEQUENCE [LARGE SCALE GENOMIC DNA]</scope>
    <source>
        <strain evidence="1 2">GG1-14</strain>
    </source>
</reference>
<protein>
    <submittedName>
        <fullName evidence="1">Uncharacterized protein</fullName>
    </submittedName>
</protein>
<evidence type="ECO:0000313" key="1">
    <source>
        <dbReference type="EMBL" id="XRI73090.1"/>
    </source>
</evidence>